<dbReference type="AlphaFoldDB" id="A0A504YB24"/>
<sequence>MLMLKRLWLDEVHFWWRVEFRLNLRPRLTLRDDRLHIGNRKGMAHGNAEQSSQNESEFHKILDSVSATWFSEPGR</sequence>
<organism evidence="1 2">
    <name type="scientific">Fasciola gigantica</name>
    <name type="common">Giant liver fluke</name>
    <dbReference type="NCBI Taxonomy" id="46835"/>
    <lineage>
        <taxon>Eukaryota</taxon>
        <taxon>Metazoa</taxon>
        <taxon>Spiralia</taxon>
        <taxon>Lophotrochozoa</taxon>
        <taxon>Platyhelminthes</taxon>
        <taxon>Trematoda</taxon>
        <taxon>Digenea</taxon>
        <taxon>Plagiorchiida</taxon>
        <taxon>Echinostomata</taxon>
        <taxon>Echinostomatoidea</taxon>
        <taxon>Fasciolidae</taxon>
        <taxon>Fasciola</taxon>
    </lineage>
</organism>
<keyword evidence="2" id="KW-1185">Reference proteome</keyword>
<accession>A0A504YB24</accession>
<name>A0A504YB24_FASGI</name>
<evidence type="ECO:0000313" key="2">
    <source>
        <dbReference type="Proteomes" id="UP000316759"/>
    </source>
</evidence>
<reference evidence="1 2" key="1">
    <citation type="submission" date="2019-04" db="EMBL/GenBank/DDBJ databases">
        <title>Annotation for the trematode Fasciola gigantica.</title>
        <authorList>
            <person name="Choi Y.-J."/>
        </authorList>
    </citation>
    <scope>NUCLEOTIDE SEQUENCE [LARGE SCALE GENOMIC DNA]</scope>
    <source>
        <strain evidence="1">Uganda_cow_1</strain>
    </source>
</reference>
<gene>
    <name evidence="1" type="ORF">FGIG_10058</name>
</gene>
<proteinExistence type="predicted"/>
<evidence type="ECO:0000313" key="1">
    <source>
        <dbReference type="EMBL" id="TPP58792.1"/>
    </source>
</evidence>
<dbReference type="EMBL" id="SUNJ01011569">
    <property type="protein sequence ID" value="TPP58792.1"/>
    <property type="molecule type" value="Genomic_DNA"/>
</dbReference>
<protein>
    <submittedName>
        <fullName evidence="1">Uncharacterized protein</fullName>
    </submittedName>
</protein>
<comment type="caution">
    <text evidence="1">The sequence shown here is derived from an EMBL/GenBank/DDBJ whole genome shotgun (WGS) entry which is preliminary data.</text>
</comment>
<dbReference type="Proteomes" id="UP000316759">
    <property type="component" value="Unassembled WGS sequence"/>
</dbReference>